<keyword evidence="2" id="KW-1185">Reference proteome</keyword>
<dbReference type="RefSeq" id="WP_050671190.1">
    <property type="nucleotide sequence ID" value="NZ_LAIR01000002.1"/>
</dbReference>
<dbReference type="AlphaFoldDB" id="A0A0L6CLM9"/>
<dbReference type="OrthoDB" id="4483486at2"/>
<sequence length="159" mass="17526">MSTTTRKMACSPDDVFSVLADGWSFAQWVVGAARVRAVDHGWPGEGRRIHHSVGAWPALVSDTTSVEEVEPGRRLVLTARGWPMGQARVEITCERDGVGSRVTLHEQVNGGPPLLVLRPVRDAALGWRNIESLRRLAYLAEGRARSEDRLPARDAHDRA</sequence>
<dbReference type="Pfam" id="PF10604">
    <property type="entry name" value="Polyketide_cyc2"/>
    <property type="match status" value="1"/>
</dbReference>
<name>A0A0L6CLM9_9MICO</name>
<dbReference type="PATRIC" id="fig|1631356.3.peg.3717"/>
<dbReference type="InterPro" id="IPR019587">
    <property type="entry name" value="Polyketide_cyclase/dehydratase"/>
</dbReference>
<protein>
    <submittedName>
        <fullName evidence="1">Polyketide cyclase</fullName>
    </submittedName>
</protein>
<evidence type="ECO:0000313" key="2">
    <source>
        <dbReference type="Proteomes" id="UP000037397"/>
    </source>
</evidence>
<reference evidence="2" key="1">
    <citation type="submission" date="2015-03" db="EMBL/GenBank/DDBJ databases">
        <title>Luteipulveratus halotolerans sp. nov., a novel actinobacterium (Dermacoccaceae) from Sarawak, Malaysia.</title>
        <authorList>
            <person name="Juboi H."/>
            <person name="Basik A."/>
            <person name="Shamsul S.S."/>
            <person name="Arnold P."/>
            <person name="Schmitt E.K."/>
            <person name="Sanglier J.-J."/>
            <person name="Yeo T."/>
        </authorList>
    </citation>
    <scope>NUCLEOTIDE SEQUENCE [LARGE SCALE GENOMIC DNA]</scope>
    <source>
        <strain evidence="2">C296001</strain>
    </source>
</reference>
<dbReference type="STRING" id="1631356.VV01_18610"/>
<comment type="caution">
    <text evidence="1">The sequence shown here is derived from an EMBL/GenBank/DDBJ whole genome shotgun (WGS) entry which is preliminary data.</text>
</comment>
<dbReference type="InterPro" id="IPR023393">
    <property type="entry name" value="START-like_dom_sf"/>
</dbReference>
<dbReference type="SUPFAM" id="SSF55961">
    <property type="entry name" value="Bet v1-like"/>
    <property type="match status" value="1"/>
</dbReference>
<dbReference type="EMBL" id="LAIR01000002">
    <property type="protein sequence ID" value="KNX38696.1"/>
    <property type="molecule type" value="Genomic_DNA"/>
</dbReference>
<gene>
    <name evidence="1" type="ORF">VV01_18610</name>
</gene>
<organism evidence="1 2">
    <name type="scientific">Luteipulveratus halotolerans</name>
    <dbReference type="NCBI Taxonomy" id="1631356"/>
    <lineage>
        <taxon>Bacteria</taxon>
        <taxon>Bacillati</taxon>
        <taxon>Actinomycetota</taxon>
        <taxon>Actinomycetes</taxon>
        <taxon>Micrococcales</taxon>
        <taxon>Dermacoccaceae</taxon>
        <taxon>Luteipulveratus</taxon>
    </lineage>
</organism>
<dbReference type="CDD" id="cd07812">
    <property type="entry name" value="SRPBCC"/>
    <property type="match status" value="1"/>
</dbReference>
<evidence type="ECO:0000313" key="1">
    <source>
        <dbReference type="EMBL" id="KNX38696.1"/>
    </source>
</evidence>
<proteinExistence type="predicted"/>
<accession>A0A0L6CLM9</accession>
<dbReference type="Proteomes" id="UP000037397">
    <property type="component" value="Unassembled WGS sequence"/>
</dbReference>
<dbReference type="Gene3D" id="3.30.530.20">
    <property type="match status" value="1"/>
</dbReference>